<comment type="caution">
    <text evidence="1">The sequence shown here is derived from an EMBL/GenBank/DDBJ whole genome shotgun (WGS) entry which is preliminary data.</text>
</comment>
<keyword evidence="2" id="KW-1185">Reference proteome</keyword>
<evidence type="ECO:0000313" key="2">
    <source>
        <dbReference type="Proteomes" id="UP000286287"/>
    </source>
</evidence>
<sequence>MSRAERQELYEDSAQLIRDAEYLELSAVVFVLDPARPDSVKVFVTRALSADAREALRDWLHMNP</sequence>
<accession>A0A418VEA3</accession>
<gene>
    <name evidence="1" type="ORF">D3875_03910</name>
</gene>
<dbReference type="Proteomes" id="UP000286287">
    <property type="component" value="Unassembled WGS sequence"/>
</dbReference>
<reference evidence="1 2" key="1">
    <citation type="submission" date="2018-09" db="EMBL/GenBank/DDBJ databases">
        <authorList>
            <person name="Zhu H."/>
        </authorList>
    </citation>
    <scope>NUCLEOTIDE SEQUENCE [LARGE SCALE GENOMIC DNA]</scope>
    <source>
        <strain evidence="1 2">K2S05-167</strain>
    </source>
</reference>
<evidence type="ECO:0000313" key="1">
    <source>
        <dbReference type="EMBL" id="RJF74431.1"/>
    </source>
</evidence>
<dbReference type="EMBL" id="QYUJ01000010">
    <property type="protein sequence ID" value="RJF74431.1"/>
    <property type="molecule type" value="Genomic_DNA"/>
</dbReference>
<proteinExistence type="predicted"/>
<name>A0A418VEA3_9DEIO</name>
<protein>
    <submittedName>
        <fullName evidence="1">Uncharacterized protein</fullName>
    </submittedName>
</protein>
<dbReference type="RefSeq" id="WP_119761336.1">
    <property type="nucleotide sequence ID" value="NZ_QYUJ01000010.1"/>
</dbReference>
<dbReference type="AlphaFoldDB" id="A0A418VEA3"/>
<organism evidence="1 2">
    <name type="scientific">Deinococcus cavernae</name>
    <dbReference type="NCBI Taxonomy" id="2320857"/>
    <lineage>
        <taxon>Bacteria</taxon>
        <taxon>Thermotogati</taxon>
        <taxon>Deinococcota</taxon>
        <taxon>Deinococci</taxon>
        <taxon>Deinococcales</taxon>
        <taxon>Deinococcaceae</taxon>
        <taxon>Deinococcus</taxon>
    </lineage>
</organism>